<gene>
    <name evidence="10" type="ORF">IF651_12975</name>
</gene>
<dbReference type="AlphaFoldDB" id="A0A927PFG2"/>
<dbReference type="CDD" id="cd05398">
    <property type="entry name" value="NT_ClassII-CCAase"/>
    <property type="match status" value="1"/>
</dbReference>
<dbReference type="PANTHER" id="PTHR46173:SF1">
    <property type="entry name" value="CCA TRNA NUCLEOTIDYLTRANSFERASE 1, MITOCHONDRIAL"/>
    <property type="match status" value="1"/>
</dbReference>
<name>A0A927PFG2_9MICO</name>
<dbReference type="SMART" id="SM00471">
    <property type="entry name" value="HDc"/>
    <property type="match status" value="1"/>
</dbReference>
<sequence length="468" mass="51843">MAPAAVELGEVFRAAGHELALVGGPVRDAFLGRASNDLDFATSASPDETQTLLARWGDAHWDIGKEFGTIGAKRFSPEIVVEVTTYRTDEYDPTSRKPVVAFGDTLDGDLSRRDFTVNAMAVRVPDMTFVDPFDGLTDLARRVLRTPIAPERSFDDDPLRMMRAARFAAQLGFSVEPGTLAAVVAMSSRIEIVSAERVQVELTKLVCGDEPRRGLEVLVDTGLADHVLPELPALQLEIDEHHRHKDVYQHSLTVLDQAIAQETGPDGAVPAPDLVLRLASLLHDVGKPATRRFEDGGGVSFHHHEVVGAKLVAKRLKALRYEKQVVKDVARLVELHLRFHGYGDGAWSDSAVRRYVTDAGPLLERLHRLTRADSTTRNRRKAQRLRESYDDLERRIAELRAKEELDAVRPDLDGEQIMQALGIAPGPVVGRAYRYLLERRLDRGPVAADVAREDLLAWWATQPESSSS</sequence>
<keyword evidence="11" id="KW-1185">Reference proteome</keyword>
<dbReference type="NCBIfam" id="TIGR02692">
    <property type="entry name" value="tRNA_CCA_actino"/>
    <property type="match status" value="1"/>
</dbReference>
<evidence type="ECO:0000256" key="3">
    <source>
        <dbReference type="ARBA" id="ARBA00022694"/>
    </source>
</evidence>
<dbReference type="Pfam" id="PF01743">
    <property type="entry name" value="PolyA_pol"/>
    <property type="match status" value="1"/>
</dbReference>
<keyword evidence="7" id="KW-0460">Magnesium</keyword>
<dbReference type="Gene3D" id="1.10.3090.10">
    <property type="entry name" value="cca-adding enzyme, domain 2"/>
    <property type="match status" value="1"/>
</dbReference>
<dbReference type="GO" id="GO:0004810">
    <property type="term" value="F:CCA tRNA nucleotidyltransferase activity"/>
    <property type="evidence" value="ECO:0007669"/>
    <property type="project" value="UniProtKB-EC"/>
</dbReference>
<proteinExistence type="predicted"/>
<dbReference type="InterPro" id="IPR014065">
    <property type="entry name" value="tRNA_adenylyltransferase"/>
</dbReference>
<feature type="coiled-coil region" evidence="8">
    <location>
        <begin position="375"/>
        <end position="402"/>
    </location>
</feature>
<reference evidence="10" key="2">
    <citation type="submission" date="2020-09" db="EMBL/GenBank/DDBJ databases">
        <authorList>
            <person name="Yu Y."/>
        </authorList>
    </citation>
    <scope>NUCLEOTIDE SEQUENCE</scope>
    <source>
        <strain evidence="10">KCTC 49039</strain>
    </source>
</reference>
<keyword evidence="8" id="KW-0175">Coiled coil</keyword>
<keyword evidence="5" id="KW-0479">Metal-binding</keyword>
<dbReference type="SUPFAM" id="SSF81301">
    <property type="entry name" value="Nucleotidyltransferase"/>
    <property type="match status" value="1"/>
</dbReference>
<dbReference type="InterPro" id="IPR002646">
    <property type="entry name" value="PolA_pol_head_dom"/>
</dbReference>
<evidence type="ECO:0000313" key="10">
    <source>
        <dbReference type="EMBL" id="MBD8079969.1"/>
    </source>
</evidence>
<dbReference type="Gene3D" id="3.30.460.10">
    <property type="entry name" value="Beta Polymerase, domain 2"/>
    <property type="match status" value="1"/>
</dbReference>
<evidence type="ECO:0000256" key="6">
    <source>
        <dbReference type="ARBA" id="ARBA00022741"/>
    </source>
</evidence>
<protein>
    <submittedName>
        <fullName evidence="10">CCA tRNA nucleotidyltransferase</fullName>
        <ecNumber evidence="10">2.7.7.72</ecNumber>
    </submittedName>
</protein>
<dbReference type="GO" id="GO:0046872">
    <property type="term" value="F:metal ion binding"/>
    <property type="evidence" value="ECO:0007669"/>
    <property type="project" value="UniProtKB-KW"/>
</dbReference>
<dbReference type="InterPro" id="IPR050264">
    <property type="entry name" value="Bact_CCA-adding_enz_type3_sf"/>
</dbReference>
<comment type="caution">
    <text evidence="10">The sequence shown here is derived from an EMBL/GenBank/DDBJ whole genome shotgun (WGS) entry which is preliminary data.</text>
</comment>
<evidence type="ECO:0000259" key="9">
    <source>
        <dbReference type="SMART" id="SM00471"/>
    </source>
</evidence>
<comment type="cofactor">
    <cofactor evidence="1">
        <name>Mg(2+)</name>
        <dbReference type="ChEBI" id="CHEBI:18420"/>
    </cofactor>
</comment>
<reference evidence="10" key="1">
    <citation type="journal article" date="2018" name="Curr. Microbiol.">
        <title>Cellulosimicrobium arenosum sp. nov., Isolated from Marine Sediment Sand.</title>
        <authorList>
            <person name="Oh M."/>
            <person name="Kim J.H."/>
            <person name="Yoon J.H."/>
            <person name="Schumann P."/>
            <person name="Kim W."/>
        </authorList>
    </citation>
    <scope>NUCLEOTIDE SEQUENCE</scope>
    <source>
        <strain evidence="10">KCTC 49039</strain>
    </source>
</reference>
<dbReference type="InterPro" id="IPR032828">
    <property type="entry name" value="PolyA_RNA-bd"/>
</dbReference>
<evidence type="ECO:0000256" key="1">
    <source>
        <dbReference type="ARBA" id="ARBA00001946"/>
    </source>
</evidence>
<feature type="domain" description="HD/PDEase" evidence="9">
    <location>
        <begin position="243"/>
        <end position="387"/>
    </location>
</feature>
<dbReference type="Pfam" id="PF12627">
    <property type="entry name" value="PolyA_pol_RNAbd"/>
    <property type="match status" value="1"/>
</dbReference>
<organism evidence="10 11">
    <name type="scientific">Cellulosimicrobium arenosum</name>
    <dbReference type="NCBI Taxonomy" id="2708133"/>
    <lineage>
        <taxon>Bacteria</taxon>
        <taxon>Bacillati</taxon>
        <taxon>Actinomycetota</taxon>
        <taxon>Actinomycetes</taxon>
        <taxon>Micrococcales</taxon>
        <taxon>Promicromonosporaceae</taxon>
        <taxon>Cellulosimicrobium</taxon>
    </lineage>
</organism>
<dbReference type="GO" id="GO:0000166">
    <property type="term" value="F:nucleotide binding"/>
    <property type="evidence" value="ECO:0007669"/>
    <property type="project" value="UniProtKB-KW"/>
</dbReference>
<dbReference type="PANTHER" id="PTHR46173">
    <property type="entry name" value="CCA TRNA NUCLEOTIDYLTRANSFERASE 1, MITOCHONDRIAL"/>
    <property type="match status" value="1"/>
</dbReference>
<dbReference type="Pfam" id="PF01966">
    <property type="entry name" value="HD"/>
    <property type="match status" value="1"/>
</dbReference>
<keyword evidence="4 10" id="KW-0548">Nucleotidyltransferase</keyword>
<dbReference type="GO" id="GO:0008033">
    <property type="term" value="P:tRNA processing"/>
    <property type="evidence" value="ECO:0007669"/>
    <property type="project" value="UniProtKB-KW"/>
</dbReference>
<dbReference type="NCBIfam" id="TIGR00277">
    <property type="entry name" value="HDIG"/>
    <property type="match status" value="1"/>
</dbReference>
<keyword evidence="6" id="KW-0547">Nucleotide-binding</keyword>
<evidence type="ECO:0000313" key="11">
    <source>
        <dbReference type="Proteomes" id="UP000610846"/>
    </source>
</evidence>
<evidence type="ECO:0000256" key="8">
    <source>
        <dbReference type="SAM" id="Coils"/>
    </source>
</evidence>
<evidence type="ECO:0000256" key="5">
    <source>
        <dbReference type="ARBA" id="ARBA00022723"/>
    </source>
</evidence>
<evidence type="ECO:0000256" key="7">
    <source>
        <dbReference type="ARBA" id="ARBA00022842"/>
    </source>
</evidence>
<dbReference type="EC" id="2.7.7.72" evidence="10"/>
<dbReference type="InterPro" id="IPR006674">
    <property type="entry name" value="HD_domain"/>
</dbReference>
<dbReference type="Proteomes" id="UP000610846">
    <property type="component" value="Unassembled WGS sequence"/>
</dbReference>
<dbReference type="InterPro" id="IPR006675">
    <property type="entry name" value="HDIG_dom"/>
</dbReference>
<dbReference type="SUPFAM" id="SSF81891">
    <property type="entry name" value="Poly A polymerase C-terminal region-like"/>
    <property type="match status" value="1"/>
</dbReference>
<keyword evidence="2 10" id="KW-0808">Transferase</keyword>
<accession>A0A927PFG2</accession>
<dbReference type="FunFam" id="1.10.3090.10:FF:000002">
    <property type="entry name" value="CCA tRNA nucleotidyltransferase"/>
    <property type="match status" value="1"/>
</dbReference>
<dbReference type="InterPro" id="IPR003607">
    <property type="entry name" value="HD/PDEase_dom"/>
</dbReference>
<dbReference type="GO" id="GO:0000049">
    <property type="term" value="F:tRNA binding"/>
    <property type="evidence" value="ECO:0007669"/>
    <property type="project" value="TreeGrafter"/>
</dbReference>
<keyword evidence="3" id="KW-0819">tRNA processing</keyword>
<dbReference type="InterPro" id="IPR043519">
    <property type="entry name" value="NT_sf"/>
</dbReference>
<evidence type="ECO:0000256" key="4">
    <source>
        <dbReference type="ARBA" id="ARBA00022695"/>
    </source>
</evidence>
<evidence type="ECO:0000256" key="2">
    <source>
        <dbReference type="ARBA" id="ARBA00022679"/>
    </source>
</evidence>
<dbReference type="CDD" id="cd00077">
    <property type="entry name" value="HDc"/>
    <property type="match status" value="1"/>
</dbReference>
<dbReference type="EMBL" id="JACYHB010000011">
    <property type="protein sequence ID" value="MBD8079969.1"/>
    <property type="molecule type" value="Genomic_DNA"/>
</dbReference>